<protein>
    <submittedName>
        <fullName evidence="1">Uncharacterized protein</fullName>
    </submittedName>
</protein>
<keyword evidence="2" id="KW-1185">Reference proteome</keyword>
<sequence>MNENATIKKRRNTMLCSAQNPKLNKQFASGFAVASLFPFLRNELFPLRGKVFFCPFSGV</sequence>
<proteinExistence type="predicted"/>
<dbReference type="EMBL" id="JBBMEN010000025">
    <property type="protein sequence ID" value="MEQ2386734.1"/>
    <property type="molecule type" value="Genomic_DNA"/>
</dbReference>
<evidence type="ECO:0000313" key="2">
    <source>
        <dbReference type="Proteomes" id="UP001465119"/>
    </source>
</evidence>
<gene>
    <name evidence="1" type="ORF">WMO20_12485</name>
</gene>
<name>A0ABV1C7N0_9FIRM</name>
<evidence type="ECO:0000313" key="1">
    <source>
        <dbReference type="EMBL" id="MEQ2386734.1"/>
    </source>
</evidence>
<accession>A0ABV1C7N0</accession>
<dbReference type="Proteomes" id="UP001465119">
    <property type="component" value="Unassembled WGS sequence"/>
</dbReference>
<dbReference type="RefSeq" id="WP_349187055.1">
    <property type="nucleotide sequence ID" value="NZ_JBBMEN010000025.1"/>
</dbReference>
<organism evidence="1 2">
    <name type="scientific">Faecalibacterium intestinale</name>
    <dbReference type="NCBI Taxonomy" id="3133155"/>
    <lineage>
        <taxon>Bacteria</taxon>
        <taxon>Bacillati</taxon>
        <taxon>Bacillota</taxon>
        <taxon>Clostridia</taxon>
        <taxon>Eubacteriales</taxon>
        <taxon>Oscillospiraceae</taxon>
        <taxon>Faecalibacterium</taxon>
    </lineage>
</organism>
<reference evidence="1 2" key="1">
    <citation type="submission" date="2024-03" db="EMBL/GenBank/DDBJ databases">
        <title>Human intestinal bacterial collection.</title>
        <authorList>
            <person name="Pauvert C."/>
            <person name="Hitch T.C.A."/>
            <person name="Clavel T."/>
        </authorList>
    </citation>
    <scope>NUCLEOTIDE SEQUENCE [LARGE SCALE GENOMIC DNA]</scope>
    <source>
        <strain evidence="1 2">CLA-AA-H281</strain>
    </source>
</reference>
<comment type="caution">
    <text evidence="1">The sequence shown here is derived from an EMBL/GenBank/DDBJ whole genome shotgun (WGS) entry which is preliminary data.</text>
</comment>